<dbReference type="AlphaFoldDB" id="A0A419N9P5"/>
<sequence>MKVILCAIIFVIGFASVLNVSLRHHYVISYQAKNYPLSKYNLTGYLFLISNKKCCIVGSLLSGVTLLSER</sequence>
<proteinExistence type="predicted"/>
<organism evidence="1 2">
    <name type="scientific">Rahnella woolbedingensis</name>
    <dbReference type="NCBI Taxonomy" id="1510574"/>
    <lineage>
        <taxon>Bacteria</taxon>
        <taxon>Pseudomonadati</taxon>
        <taxon>Pseudomonadota</taxon>
        <taxon>Gammaproteobacteria</taxon>
        <taxon>Enterobacterales</taxon>
        <taxon>Yersiniaceae</taxon>
        <taxon>Rahnella</taxon>
    </lineage>
</organism>
<comment type="caution">
    <text evidence="1">The sequence shown here is derived from an EMBL/GenBank/DDBJ whole genome shotgun (WGS) entry which is preliminary data.</text>
</comment>
<gene>
    <name evidence="1" type="ORF">D6C13_10335</name>
</gene>
<reference evidence="1 2" key="1">
    <citation type="submission" date="2018-09" db="EMBL/GenBank/DDBJ databases">
        <authorList>
            <person name="Le Fleche-Mateos A."/>
        </authorList>
    </citation>
    <scope>NUCLEOTIDE SEQUENCE [LARGE SCALE GENOMIC DNA]</scope>
    <source>
        <strain evidence="1 2">DSM 27399</strain>
    </source>
</reference>
<accession>A0A419N9P5</accession>
<protein>
    <submittedName>
        <fullName evidence="1">Uncharacterized protein</fullName>
    </submittedName>
</protein>
<name>A0A419N9P5_9GAMM</name>
<dbReference type="Proteomes" id="UP000284908">
    <property type="component" value="Unassembled WGS sequence"/>
</dbReference>
<keyword evidence="2" id="KW-1185">Reference proteome</keyword>
<evidence type="ECO:0000313" key="1">
    <source>
        <dbReference type="EMBL" id="RJT44555.1"/>
    </source>
</evidence>
<evidence type="ECO:0000313" key="2">
    <source>
        <dbReference type="Proteomes" id="UP000284908"/>
    </source>
</evidence>
<dbReference type="EMBL" id="RAHH01000010">
    <property type="protein sequence ID" value="RJT44555.1"/>
    <property type="molecule type" value="Genomic_DNA"/>
</dbReference>